<dbReference type="Gene3D" id="3.40.50.300">
    <property type="entry name" value="P-loop containing nucleotide triphosphate hydrolases"/>
    <property type="match status" value="2"/>
</dbReference>
<dbReference type="GO" id="GO:0005524">
    <property type="term" value="F:ATP binding"/>
    <property type="evidence" value="ECO:0007669"/>
    <property type="project" value="UniProtKB-KW"/>
</dbReference>
<gene>
    <name evidence="14" type="ORF">CTRG_01564</name>
</gene>
<comment type="similarity">
    <text evidence="1">Belongs to the helicase family. SKI2 subfamily.</text>
</comment>
<dbReference type="GO" id="GO:0007129">
    <property type="term" value="P:homologous chromosome pairing at meiosis"/>
    <property type="evidence" value="ECO:0007669"/>
    <property type="project" value="EnsemblFungi"/>
</dbReference>
<dbReference type="OrthoDB" id="5575at2759"/>
<dbReference type="VEuPathDB" id="FungiDB:CTRG_01564"/>
<evidence type="ECO:0000256" key="6">
    <source>
        <dbReference type="ARBA" id="ARBA00023235"/>
    </source>
</evidence>
<dbReference type="SMART" id="SM00487">
    <property type="entry name" value="DEXDc"/>
    <property type="match status" value="1"/>
</dbReference>
<dbReference type="FunFam" id="3.40.50.300:FF:001076">
    <property type="entry name" value="ATP-dependent DNA helicase MER3"/>
    <property type="match status" value="1"/>
</dbReference>
<keyword evidence="5" id="KW-0067">ATP-binding</keyword>
<dbReference type="Pfam" id="PF02889">
    <property type="entry name" value="Sec63"/>
    <property type="match status" value="1"/>
</dbReference>
<keyword evidence="15" id="KW-1185">Reference proteome</keyword>
<dbReference type="PROSITE" id="PS51194">
    <property type="entry name" value="HELICASE_CTER"/>
    <property type="match status" value="1"/>
</dbReference>
<keyword evidence="3" id="KW-0378">Hydrolase</keyword>
<dbReference type="PANTHER" id="PTHR47835">
    <property type="entry name" value="HFM1, ATP DEPENDENT DNA HELICASE HOMOLOG"/>
    <property type="match status" value="1"/>
</dbReference>
<dbReference type="CDD" id="cd18795">
    <property type="entry name" value="SF2_C_Ski2"/>
    <property type="match status" value="1"/>
</dbReference>
<dbReference type="GO" id="GO:0043138">
    <property type="term" value="F:3'-5' DNA helicase activity"/>
    <property type="evidence" value="ECO:0007669"/>
    <property type="project" value="UniProtKB-EC"/>
</dbReference>
<dbReference type="FunFam" id="1.10.10.10:FF:000012">
    <property type="entry name" value="U5 small nuclear ribonucleoprotein helicase"/>
    <property type="match status" value="1"/>
</dbReference>
<keyword evidence="6" id="KW-0413">Isomerase</keyword>
<dbReference type="FunFam" id="1.10.3380.10:FF:000012">
    <property type="entry name" value="DEAD/DEAH box DNA helicase"/>
    <property type="match status" value="1"/>
</dbReference>
<comment type="catalytic activity">
    <reaction evidence="8">
        <text>Couples ATP hydrolysis with the unwinding of duplex DNA by translocating in the 3'-5' direction.</text>
        <dbReference type="EC" id="5.6.2.4"/>
    </reaction>
</comment>
<dbReference type="InterPro" id="IPR001650">
    <property type="entry name" value="Helicase_C-like"/>
</dbReference>
<evidence type="ECO:0000256" key="9">
    <source>
        <dbReference type="ARBA" id="ARBA00034808"/>
    </source>
</evidence>
<dbReference type="GO" id="GO:0003676">
    <property type="term" value="F:nucleic acid binding"/>
    <property type="evidence" value="ECO:0007669"/>
    <property type="project" value="InterPro"/>
</dbReference>
<keyword evidence="4" id="KW-0347">Helicase</keyword>
<dbReference type="HOGENOM" id="CLU_000335_0_1_1"/>
<evidence type="ECO:0000256" key="5">
    <source>
        <dbReference type="ARBA" id="ARBA00022840"/>
    </source>
</evidence>
<dbReference type="GO" id="GO:0005634">
    <property type="term" value="C:nucleus"/>
    <property type="evidence" value="ECO:0007669"/>
    <property type="project" value="EnsemblFungi"/>
</dbReference>
<dbReference type="eggNOG" id="KOG0952">
    <property type="taxonomic scope" value="Eukaryota"/>
</dbReference>
<evidence type="ECO:0000313" key="14">
    <source>
        <dbReference type="EMBL" id="EER34703.1"/>
    </source>
</evidence>
<dbReference type="GO" id="GO:0006260">
    <property type="term" value="P:DNA replication"/>
    <property type="evidence" value="ECO:0007669"/>
    <property type="project" value="EnsemblFungi"/>
</dbReference>
<dbReference type="InterPro" id="IPR036388">
    <property type="entry name" value="WH-like_DNA-bd_sf"/>
</dbReference>
<dbReference type="AlphaFoldDB" id="C5M6T3"/>
<feature type="domain" description="Helicase C-terminal" evidence="13">
    <location>
        <begin position="317"/>
        <end position="497"/>
    </location>
</feature>
<reference evidence="14 15" key="1">
    <citation type="journal article" date="2009" name="Nature">
        <title>Evolution of pathogenicity and sexual reproduction in eight Candida genomes.</title>
        <authorList>
            <person name="Butler G."/>
            <person name="Rasmussen M.D."/>
            <person name="Lin M.F."/>
            <person name="Santos M.A."/>
            <person name="Sakthikumar S."/>
            <person name="Munro C.A."/>
            <person name="Rheinbay E."/>
            <person name="Grabherr M."/>
            <person name="Forche A."/>
            <person name="Reedy J.L."/>
            <person name="Agrafioti I."/>
            <person name="Arnaud M.B."/>
            <person name="Bates S."/>
            <person name="Brown A.J."/>
            <person name="Brunke S."/>
            <person name="Costanzo M.C."/>
            <person name="Fitzpatrick D.A."/>
            <person name="de Groot P.W."/>
            <person name="Harris D."/>
            <person name="Hoyer L.L."/>
            <person name="Hube B."/>
            <person name="Klis F.M."/>
            <person name="Kodira C."/>
            <person name="Lennard N."/>
            <person name="Logue M.E."/>
            <person name="Martin R."/>
            <person name="Neiman A.M."/>
            <person name="Nikolaou E."/>
            <person name="Quail M.A."/>
            <person name="Quinn J."/>
            <person name="Santos M.C."/>
            <person name="Schmitzberger F.F."/>
            <person name="Sherlock G."/>
            <person name="Shah P."/>
            <person name="Silverstein K.A."/>
            <person name="Skrzypek M.S."/>
            <person name="Soll D."/>
            <person name="Staggs R."/>
            <person name="Stansfield I."/>
            <person name="Stumpf M.P."/>
            <person name="Sudbery P.E."/>
            <person name="Srikantha T."/>
            <person name="Zeng Q."/>
            <person name="Berman J."/>
            <person name="Berriman M."/>
            <person name="Heitman J."/>
            <person name="Gow N.A."/>
            <person name="Lorenz M.C."/>
            <person name="Birren B.W."/>
            <person name="Kellis M."/>
            <person name="Cuomo C.A."/>
        </authorList>
    </citation>
    <scope>NUCLEOTIDE SEQUENCE [LARGE SCALE GENOMIC DNA]</scope>
    <source>
        <strain evidence="15">ATCC MYA-3404 / T1</strain>
    </source>
</reference>
<dbReference type="InterPro" id="IPR027417">
    <property type="entry name" value="P-loop_NTPase"/>
</dbReference>
<evidence type="ECO:0000256" key="7">
    <source>
        <dbReference type="ARBA" id="ARBA00023254"/>
    </source>
</evidence>
<evidence type="ECO:0000256" key="2">
    <source>
        <dbReference type="ARBA" id="ARBA00022741"/>
    </source>
</evidence>
<evidence type="ECO:0000256" key="10">
    <source>
        <dbReference type="ARBA" id="ARBA00048988"/>
    </source>
</evidence>
<dbReference type="InterPro" id="IPR011545">
    <property type="entry name" value="DEAD/DEAH_box_helicase_dom"/>
</dbReference>
<comment type="catalytic activity">
    <reaction evidence="10">
        <text>ATP + H2O = ADP + phosphate + H(+)</text>
        <dbReference type="Rhea" id="RHEA:13065"/>
        <dbReference type="ChEBI" id="CHEBI:15377"/>
        <dbReference type="ChEBI" id="CHEBI:15378"/>
        <dbReference type="ChEBI" id="CHEBI:30616"/>
        <dbReference type="ChEBI" id="CHEBI:43474"/>
        <dbReference type="ChEBI" id="CHEBI:456216"/>
        <dbReference type="EC" id="5.6.2.4"/>
    </reaction>
</comment>
<evidence type="ECO:0000313" key="15">
    <source>
        <dbReference type="Proteomes" id="UP000002037"/>
    </source>
</evidence>
<evidence type="ECO:0000256" key="8">
    <source>
        <dbReference type="ARBA" id="ARBA00034617"/>
    </source>
</evidence>
<dbReference type="Gene3D" id="1.10.10.10">
    <property type="entry name" value="Winged helix-like DNA-binding domain superfamily/Winged helix DNA-binding domain"/>
    <property type="match status" value="1"/>
</dbReference>
<dbReference type="GO" id="GO:0007131">
    <property type="term" value="P:reciprocal meiotic recombination"/>
    <property type="evidence" value="ECO:0007669"/>
    <property type="project" value="EnsemblFungi"/>
</dbReference>
<accession>C5M6T3</accession>
<proteinExistence type="inferred from homology"/>
<dbReference type="EC" id="5.6.2.4" evidence="9"/>
<sequence length="1215" mass="137745">MATTTTTTPFHTKAPFNVISPQSPQLQHPPPAQPVPSFSNHSRQPLVARTNLNQFRYSSKDNNNFQTSNLTTGKLSTEVLPYDHRCVFPFKEFNDMQSKSFHTVYNSSSNCVVSSPTGSGKTVLFELAILRELSNCPSEPDFKVLYLAPTKALCNEKLEDWNKKFAQLNVTVGILTGDSTFKEAENVRKSTIIISTPEKWDVITRKWKDYSKLFGLIKLLLVDEIHILKDLRGSTLEVVVTRMKRICIGLRILAISATVANAGDISKWIKLADESTLPAETLCFGEEYRAVKLFKIVYGYKPTSENDFQFDIHLNSKLIEVINTHSKGKPVLIFCPTRNSSQGTAKFLYNNMTGIASDVQLKLKDHDDATYATKGIAYHHAGLHYADRKQIENSFLNGGLKVLCSTSTLAVGINLPAYLVIIKGTKCWAENCFQEYSETDILQMVGRAGRPQFEREGVAVIMTSAKLKQKYERLVKGTEKVESSLHLNFAEHLAAEIAVGVIKNVEDALIWLQTTYLYVRFMSNPSYYVLQIPKSSDLKETLTDFCRKQADSLYQEKIIFMDDLYNYKISPYGYSMTMHYVSFETMTKMIQSGLNLSISEILDVITKSKEFSDLKLKQQEKRLYREINNSPILRYPSKSKELSHCDKVSCIIQFELGGLEFPTYNGAMKLHSSFLGDKFYVFKHIYRLMMALLEVCVEKKDAVSLRSVNYLLRCINGRCWEDSPNELRQLDGVGPASVKKFCNHNVLSLEDARSLTNTQLEYYLGLKTGGGSKIKKNIQSLPQLCLDFVFDDEELSDNRDEVVVTTTVTIDVTNAKLSSNWKNRLVYIHIITDTSDGELLDFRRIPVCKFKNSGPKSYQVMAKVKNLNMTIHCQASADCIASVKSNSSVSIHPHLSQDTANRFIHIIDDEPTTTMSTIDYVGHVTAISDDDDDDDDDIKKLFEADHKPTSNVLKLDIIDLENDLASEKNHDLELPATQSKVQESTTHQRKTLPNGNYECNHACKDKSKCRHLCCREGLPVKSIKRKHTETKDNSPVLDTIKDLNHADNKVEVVLNEVREVVKPKVLNTKPLRLKKTKAVFKRTLFDDSDPEEMDSIQEIIQEVSKKKYKKTTSKVFSIENVGDHRGESRQEEVNSEVAAILDKSIFDYTTCLGDANQENDSLYNHQEEVTVPVKESLADTKMYHQSEYKEENQLNHTYNKDMLQGILGLDLELDL</sequence>
<keyword evidence="7" id="KW-0469">Meiosis</keyword>
<organism evidence="14 15">
    <name type="scientific">Candida tropicalis (strain ATCC MYA-3404 / T1)</name>
    <name type="common">Yeast</name>
    <dbReference type="NCBI Taxonomy" id="294747"/>
    <lineage>
        <taxon>Eukaryota</taxon>
        <taxon>Fungi</taxon>
        <taxon>Dikarya</taxon>
        <taxon>Ascomycota</taxon>
        <taxon>Saccharomycotina</taxon>
        <taxon>Pichiomycetes</taxon>
        <taxon>Debaryomycetaceae</taxon>
        <taxon>Candida/Lodderomyces clade</taxon>
        <taxon>Candida</taxon>
    </lineage>
</organism>
<keyword evidence="2" id="KW-0547">Nucleotide-binding</keyword>
<dbReference type="KEGG" id="ctp:CTRG_01564"/>
<evidence type="ECO:0000256" key="1">
    <source>
        <dbReference type="ARBA" id="ARBA00010140"/>
    </source>
</evidence>
<dbReference type="SMART" id="SM00973">
    <property type="entry name" value="Sec63"/>
    <property type="match status" value="1"/>
</dbReference>
<evidence type="ECO:0000256" key="3">
    <source>
        <dbReference type="ARBA" id="ARBA00022801"/>
    </source>
</evidence>
<dbReference type="InterPro" id="IPR052247">
    <property type="entry name" value="Meiotic_Crossover_Helicase"/>
</dbReference>
<dbReference type="Gene3D" id="1.10.3380.10">
    <property type="entry name" value="Sec63 N-terminal domain-like domain"/>
    <property type="match status" value="1"/>
</dbReference>
<name>C5M6T3_CANTT</name>
<evidence type="ECO:0000259" key="13">
    <source>
        <dbReference type="PROSITE" id="PS51194"/>
    </source>
</evidence>
<dbReference type="SUPFAM" id="SSF52540">
    <property type="entry name" value="P-loop containing nucleoside triphosphate hydrolases"/>
    <property type="match status" value="1"/>
</dbReference>
<evidence type="ECO:0000259" key="12">
    <source>
        <dbReference type="PROSITE" id="PS51192"/>
    </source>
</evidence>
<dbReference type="PROSITE" id="PS51192">
    <property type="entry name" value="HELICASE_ATP_BIND_1"/>
    <property type="match status" value="1"/>
</dbReference>
<dbReference type="Pfam" id="PF00271">
    <property type="entry name" value="Helicase_C"/>
    <property type="match status" value="1"/>
</dbReference>
<dbReference type="GeneID" id="8300779"/>
<protein>
    <recommendedName>
        <fullName evidence="9">DNA 3'-5' helicase</fullName>
        <ecNumber evidence="9">5.6.2.4</ecNumber>
    </recommendedName>
</protein>
<dbReference type="SUPFAM" id="SSF158702">
    <property type="entry name" value="Sec63 N-terminal domain-like"/>
    <property type="match status" value="1"/>
</dbReference>
<dbReference type="EMBL" id="GG692396">
    <property type="protein sequence ID" value="EER34703.1"/>
    <property type="molecule type" value="Genomic_DNA"/>
</dbReference>
<dbReference type="GO" id="GO:0016787">
    <property type="term" value="F:hydrolase activity"/>
    <property type="evidence" value="ECO:0007669"/>
    <property type="project" value="UniProtKB-KW"/>
</dbReference>
<dbReference type="Proteomes" id="UP000002037">
    <property type="component" value="Unassembled WGS sequence"/>
</dbReference>
<dbReference type="InterPro" id="IPR004179">
    <property type="entry name" value="Sec63-dom"/>
</dbReference>
<dbReference type="Pfam" id="PF23445">
    <property type="entry name" value="WHD_SNRNP200"/>
    <property type="match status" value="1"/>
</dbReference>
<evidence type="ECO:0000256" key="11">
    <source>
        <dbReference type="SAM" id="MobiDB-lite"/>
    </source>
</evidence>
<dbReference type="SMART" id="SM00490">
    <property type="entry name" value="HELICc"/>
    <property type="match status" value="1"/>
</dbReference>
<dbReference type="InterPro" id="IPR014001">
    <property type="entry name" value="Helicase_ATP-bd"/>
</dbReference>
<dbReference type="Pfam" id="PF00270">
    <property type="entry name" value="DEAD"/>
    <property type="match status" value="1"/>
</dbReference>
<dbReference type="STRING" id="294747.C5M6T3"/>
<dbReference type="InterPro" id="IPR057842">
    <property type="entry name" value="WH_MER3"/>
</dbReference>
<feature type="region of interest" description="Disordered" evidence="11">
    <location>
        <begin position="1"/>
        <end position="41"/>
    </location>
</feature>
<dbReference type="PANTHER" id="PTHR47835:SF3">
    <property type="entry name" value="HELICASE FOR MEIOSIS 1"/>
    <property type="match status" value="1"/>
</dbReference>
<feature type="domain" description="Helicase ATP-binding" evidence="12">
    <location>
        <begin position="102"/>
        <end position="277"/>
    </location>
</feature>
<evidence type="ECO:0000256" key="4">
    <source>
        <dbReference type="ARBA" id="ARBA00022806"/>
    </source>
</evidence>
<dbReference type="RefSeq" id="XP_002547258.1">
    <property type="nucleotide sequence ID" value="XM_002547212.1"/>
</dbReference>